<comment type="caution">
    <text evidence="2">The sequence shown here is derived from an EMBL/GenBank/DDBJ whole genome shotgun (WGS) entry which is preliminary data.</text>
</comment>
<keyword evidence="3" id="KW-1185">Reference proteome</keyword>
<organism evidence="2 3">
    <name type="scientific">Drechmeria coniospora</name>
    <name type="common">Nematophagous fungus</name>
    <name type="synonym">Meria coniospora</name>
    <dbReference type="NCBI Taxonomy" id="98403"/>
    <lineage>
        <taxon>Eukaryota</taxon>
        <taxon>Fungi</taxon>
        <taxon>Dikarya</taxon>
        <taxon>Ascomycota</taxon>
        <taxon>Pezizomycotina</taxon>
        <taxon>Sordariomycetes</taxon>
        <taxon>Hypocreomycetidae</taxon>
        <taxon>Hypocreales</taxon>
        <taxon>Ophiocordycipitaceae</taxon>
        <taxon>Drechmeria</taxon>
    </lineage>
</organism>
<accession>A0A151GFL2</accession>
<feature type="region of interest" description="Disordered" evidence="1">
    <location>
        <begin position="70"/>
        <end position="98"/>
    </location>
</feature>
<dbReference type="InParanoid" id="A0A151GFL2"/>
<evidence type="ECO:0000313" key="2">
    <source>
        <dbReference type="EMBL" id="KYK55887.1"/>
    </source>
</evidence>
<dbReference type="AlphaFoldDB" id="A0A151GFL2"/>
<proteinExistence type="predicted"/>
<dbReference type="EMBL" id="LAYC01000003">
    <property type="protein sequence ID" value="KYK55887.1"/>
    <property type="molecule type" value="Genomic_DNA"/>
</dbReference>
<feature type="compositionally biased region" description="Basic and acidic residues" evidence="1">
    <location>
        <begin position="87"/>
        <end position="98"/>
    </location>
</feature>
<protein>
    <submittedName>
        <fullName evidence="2">Uncharacterized protein</fullName>
    </submittedName>
</protein>
<reference evidence="2 3" key="1">
    <citation type="journal article" date="2016" name="Sci. Rep.">
        <title>Insights into Adaptations to a Near-Obligate Nematode Endoparasitic Lifestyle from the Finished Genome of Drechmeria coniospora.</title>
        <authorList>
            <person name="Zhang L."/>
            <person name="Zhou Z."/>
            <person name="Guo Q."/>
            <person name="Fokkens L."/>
            <person name="Miskei M."/>
            <person name="Pocsi I."/>
            <person name="Zhang W."/>
            <person name="Chen M."/>
            <person name="Wang L."/>
            <person name="Sun Y."/>
            <person name="Donzelli B.G."/>
            <person name="Gibson D.M."/>
            <person name="Nelson D.R."/>
            <person name="Luo J.G."/>
            <person name="Rep M."/>
            <person name="Liu H."/>
            <person name="Yang S."/>
            <person name="Wang J."/>
            <person name="Krasnoff S.B."/>
            <person name="Xu Y."/>
            <person name="Molnar I."/>
            <person name="Lin M."/>
        </authorList>
    </citation>
    <scope>NUCLEOTIDE SEQUENCE [LARGE SCALE GENOMIC DNA]</scope>
    <source>
        <strain evidence="2 3">ARSEF 6962</strain>
    </source>
</reference>
<evidence type="ECO:0000256" key="1">
    <source>
        <dbReference type="SAM" id="MobiDB-lite"/>
    </source>
</evidence>
<gene>
    <name evidence="2" type="ORF">DCS_07852</name>
</gene>
<dbReference type="GeneID" id="63720495"/>
<dbReference type="RefSeq" id="XP_040655239.1">
    <property type="nucleotide sequence ID" value="XM_040805135.1"/>
</dbReference>
<evidence type="ECO:0000313" key="3">
    <source>
        <dbReference type="Proteomes" id="UP000076580"/>
    </source>
</evidence>
<dbReference type="Proteomes" id="UP000076580">
    <property type="component" value="Chromosome 03"/>
</dbReference>
<dbReference type="STRING" id="98403.A0A151GFL2"/>
<sequence length="320" mass="34547">MPLPPIDSKVLQENPGFAKLYSTLTNVILHPDGSTAHIPALRERAVVQEELHSHRLRAASHHLIECAIGTAAPPVPNPRGPRPSSQPERHHQWRDGRDLPELPEPLLDLLLMLTALLGAADSLSYDSVELLLSSPPLSDLESLLPDLTALISSSLHASALSLAQLAFTSTNQPRQNQIIPSLPGCHAALQQTHSNAQHSLTKAHLRALSTCRSLLGVYTQCLTSLTRSLEAKHGVIARSLGLRASNVSLLAQHTVVEAKNAYTTLGSELYSPEAMAALQNYAAYLNKAKAQVSRRLRSLQAELEKLSAGAPRDEKIGKTA</sequence>
<name>A0A151GFL2_DRECN</name>